<dbReference type="Gene3D" id="1.20.1110.10">
    <property type="entry name" value="Calcium-transporting ATPase, transmembrane domain"/>
    <property type="match status" value="1"/>
</dbReference>
<keyword evidence="6" id="KW-0067">ATP-binding</keyword>
<name>A0A061QI03_9CHLO</name>
<dbReference type="PROSITE" id="PS00154">
    <property type="entry name" value="ATPASE_E1_E2"/>
    <property type="match status" value="1"/>
</dbReference>
<evidence type="ECO:0000256" key="3">
    <source>
        <dbReference type="ARBA" id="ARBA00022692"/>
    </source>
</evidence>
<dbReference type="GO" id="GO:0046872">
    <property type="term" value="F:metal ion binding"/>
    <property type="evidence" value="ECO:0007669"/>
    <property type="project" value="UniProtKB-KW"/>
</dbReference>
<dbReference type="GO" id="GO:0005524">
    <property type="term" value="F:ATP binding"/>
    <property type="evidence" value="ECO:0007669"/>
    <property type="project" value="UniProtKB-KW"/>
</dbReference>
<evidence type="ECO:0000256" key="1">
    <source>
        <dbReference type="ARBA" id="ARBA00004141"/>
    </source>
</evidence>
<evidence type="ECO:0000256" key="9">
    <source>
        <dbReference type="ARBA" id="ARBA00022989"/>
    </source>
</evidence>
<dbReference type="EMBL" id="GBEZ01027161">
    <property type="protein sequence ID" value="JAC60117.1"/>
    <property type="molecule type" value="Transcribed_RNA"/>
</dbReference>
<evidence type="ECO:0000256" key="6">
    <source>
        <dbReference type="ARBA" id="ARBA00022840"/>
    </source>
</evidence>
<evidence type="ECO:0000256" key="4">
    <source>
        <dbReference type="ARBA" id="ARBA00022723"/>
    </source>
</evidence>
<keyword evidence="10" id="KW-0472">Membrane</keyword>
<keyword evidence="4" id="KW-0479">Metal-binding</keyword>
<organism evidence="11">
    <name type="scientific">Tetraselmis sp. GSL018</name>
    <dbReference type="NCBI Taxonomy" id="582737"/>
    <lineage>
        <taxon>Eukaryota</taxon>
        <taxon>Viridiplantae</taxon>
        <taxon>Chlorophyta</taxon>
        <taxon>core chlorophytes</taxon>
        <taxon>Chlorodendrophyceae</taxon>
        <taxon>Chlorodendrales</taxon>
        <taxon>Chlorodendraceae</taxon>
        <taxon>Tetraselmis</taxon>
    </lineage>
</organism>
<evidence type="ECO:0000313" key="11">
    <source>
        <dbReference type="EMBL" id="JAC60117.1"/>
    </source>
</evidence>
<dbReference type="AlphaFoldDB" id="A0A061QI03"/>
<keyword evidence="8" id="KW-1278">Translocase</keyword>
<sequence>MADVGDGLVHRLWDCQGRPHPEHRLPAAARNGARLENILLKLLDMVTIAVPPALPACLSVAASFSVWRLQKRGIFCTDTSAIAKAGAVDTVVFDKTGTLTRTTVHLDSLWVVGWLPEDTQAALTCWDLELTEGTSRTESFE</sequence>
<dbReference type="GO" id="GO:0016020">
    <property type="term" value="C:membrane"/>
    <property type="evidence" value="ECO:0007669"/>
    <property type="project" value="UniProtKB-SubCell"/>
</dbReference>
<keyword evidence="5" id="KW-0547">Nucleotide-binding</keyword>
<evidence type="ECO:0000256" key="8">
    <source>
        <dbReference type="ARBA" id="ARBA00022967"/>
    </source>
</evidence>
<proteinExistence type="predicted"/>
<dbReference type="InterPro" id="IPR018303">
    <property type="entry name" value="ATPase_P-typ_P_site"/>
</dbReference>
<dbReference type="GO" id="GO:0140358">
    <property type="term" value="F:P-type transmembrane transporter activity"/>
    <property type="evidence" value="ECO:0007669"/>
    <property type="project" value="InterPro"/>
</dbReference>
<dbReference type="Gene3D" id="3.40.1110.10">
    <property type="entry name" value="Calcium-transporting ATPase, cytoplasmic domain N"/>
    <property type="match status" value="1"/>
</dbReference>
<evidence type="ECO:0000256" key="2">
    <source>
        <dbReference type="ARBA" id="ARBA00022553"/>
    </source>
</evidence>
<evidence type="ECO:0000256" key="10">
    <source>
        <dbReference type="ARBA" id="ARBA00023136"/>
    </source>
</evidence>
<dbReference type="InterPro" id="IPR023298">
    <property type="entry name" value="ATPase_P-typ_TM_dom_sf"/>
</dbReference>
<dbReference type="PANTHER" id="PTHR45630">
    <property type="entry name" value="CATION-TRANSPORTING ATPASE-RELATED"/>
    <property type="match status" value="1"/>
</dbReference>
<keyword evidence="9" id="KW-1133">Transmembrane helix</keyword>
<dbReference type="InterPro" id="IPR023299">
    <property type="entry name" value="ATPase_P-typ_cyto_dom_N"/>
</dbReference>
<dbReference type="PANTHER" id="PTHR45630:SF8">
    <property type="entry name" value="CATION-TRANSPORTING ATPASE"/>
    <property type="match status" value="1"/>
</dbReference>
<dbReference type="Gene3D" id="3.40.50.1000">
    <property type="entry name" value="HAD superfamily/HAD-like"/>
    <property type="match status" value="1"/>
</dbReference>
<gene>
    <name evidence="11" type="ORF">TSPGSL018_29749</name>
</gene>
<keyword evidence="2" id="KW-0597">Phosphoprotein</keyword>
<protein>
    <submittedName>
        <fullName evidence="11">P-type atpase</fullName>
    </submittedName>
</protein>
<reference evidence="11" key="1">
    <citation type="submission" date="2014-05" db="EMBL/GenBank/DDBJ databases">
        <title>The transcriptome of the halophilic microalga Tetraselmis sp. GSL018 isolated from the Great Salt Lake, Utah.</title>
        <authorList>
            <person name="Jinkerson R.E."/>
            <person name="D'Adamo S."/>
            <person name="Posewitz M.C."/>
        </authorList>
    </citation>
    <scope>NUCLEOTIDE SEQUENCE</scope>
    <source>
        <strain evidence="11">GSL018</strain>
    </source>
</reference>
<dbReference type="InterPro" id="IPR023214">
    <property type="entry name" value="HAD_sf"/>
</dbReference>
<dbReference type="GO" id="GO:0019829">
    <property type="term" value="F:ATPase-coupled monoatomic cation transmembrane transporter activity"/>
    <property type="evidence" value="ECO:0007669"/>
    <property type="project" value="TreeGrafter"/>
</dbReference>
<keyword evidence="3" id="KW-0812">Transmembrane</keyword>
<dbReference type="InterPro" id="IPR006544">
    <property type="entry name" value="P-type_TPase_V"/>
</dbReference>
<keyword evidence="7" id="KW-0460">Magnesium</keyword>
<evidence type="ECO:0000256" key="7">
    <source>
        <dbReference type="ARBA" id="ARBA00022842"/>
    </source>
</evidence>
<evidence type="ECO:0000256" key="5">
    <source>
        <dbReference type="ARBA" id="ARBA00022741"/>
    </source>
</evidence>
<dbReference type="SUPFAM" id="SSF81665">
    <property type="entry name" value="Calcium ATPase, transmembrane domain M"/>
    <property type="match status" value="1"/>
</dbReference>
<accession>A0A061QI03</accession>
<comment type="subcellular location">
    <subcellularLocation>
        <location evidence="1">Membrane</location>
        <topology evidence="1">Multi-pass membrane protein</topology>
    </subcellularLocation>
</comment>